<name>A0A931IZ64_9BURK</name>
<dbReference type="Pfam" id="PF07804">
    <property type="entry name" value="HipA_C"/>
    <property type="match status" value="1"/>
</dbReference>
<accession>A0A931IZ64</accession>
<dbReference type="Proteomes" id="UP000620139">
    <property type="component" value="Unassembled WGS sequence"/>
</dbReference>
<dbReference type="InterPro" id="IPR017508">
    <property type="entry name" value="HipA_N1"/>
</dbReference>
<organism evidence="6 7">
    <name type="scientific">Inhella gelatinilytica</name>
    <dbReference type="NCBI Taxonomy" id="2795030"/>
    <lineage>
        <taxon>Bacteria</taxon>
        <taxon>Pseudomonadati</taxon>
        <taxon>Pseudomonadota</taxon>
        <taxon>Betaproteobacteria</taxon>
        <taxon>Burkholderiales</taxon>
        <taxon>Sphaerotilaceae</taxon>
        <taxon>Inhella</taxon>
    </lineage>
</organism>
<dbReference type="NCBIfam" id="TIGR03071">
    <property type="entry name" value="couple_hipA"/>
    <property type="match status" value="1"/>
</dbReference>
<sequence length="447" mass="49625">MARRTQTQSLALWANGLYVGRWSLSARGEMALQYDAAWRASPLGRPLSLSLPFGLGDEPLKGPAVQHYFDNLLPDSPTLRKRVAERFRTGSVEPFDLLAAIGRDCVGALQFLPEGQSPEGHDRIDGIEVDEAAIERHLLEVVSPGRFGAARDPDDDFRISLAGAQEKDAFLRWQGRWMKPRGATPTTHIFKLPLGLVGGRQADFSTSVDNEWLCLKLLAAYGLPVPQAEIATFGRQRVLVVERFDRVAAADGSRLLRLVQEDFCQATGTSPLLKYETEGGPGLPTLFNLIQQSVEAERDLRTLMASQVLFWMLRAPDGHAKNFSIHLLPGGRYQLTPLYDVMSAYPVMGDGPNQWSPRELKLAMALMGKSRHYEAERIQRRHFNSTAKRVGYGESAEPLMQTLIERTPAVIAQVQQELPPEFSQWVADSVLGGLKEAAQALERMPAE</sequence>
<feature type="domain" description="HipA-like C-terminal" evidence="4">
    <location>
        <begin position="159"/>
        <end position="409"/>
    </location>
</feature>
<dbReference type="InterPro" id="IPR012893">
    <property type="entry name" value="HipA-like_C"/>
</dbReference>
<reference evidence="6" key="1">
    <citation type="submission" date="2020-12" db="EMBL/GenBank/DDBJ databases">
        <title>The genome sequence of Inhella sp. 4Y17.</title>
        <authorList>
            <person name="Liu Y."/>
        </authorList>
    </citation>
    <scope>NUCLEOTIDE SEQUENCE</scope>
    <source>
        <strain evidence="6">4Y10</strain>
    </source>
</reference>
<proteinExistence type="inferred from homology"/>
<protein>
    <submittedName>
        <fullName evidence="6">Type II toxin-antitoxin system HipA family toxin</fullName>
    </submittedName>
</protein>
<dbReference type="PANTHER" id="PTHR37419:SF1">
    <property type="entry name" value="SERINE_THREONINE-PROTEIN KINASE TOXIN HIPA"/>
    <property type="match status" value="1"/>
</dbReference>
<gene>
    <name evidence="6" type="ORF">I7X43_15725</name>
</gene>
<keyword evidence="3" id="KW-0418">Kinase</keyword>
<dbReference type="CDD" id="cd17808">
    <property type="entry name" value="HipA_Ec_like"/>
    <property type="match status" value="1"/>
</dbReference>
<dbReference type="AlphaFoldDB" id="A0A931IZ64"/>
<dbReference type="RefSeq" id="WP_198101905.1">
    <property type="nucleotide sequence ID" value="NZ_JAEDAL010000011.1"/>
</dbReference>
<dbReference type="GO" id="GO:0005829">
    <property type="term" value="C:cytosol"/>
    <property type="evidence" value="ECO:0007669"/>
    <property type="project" value="TreeGrafter"/>
</dbReference>
<keyword evidence="7" id="KW-1185">Reference proteome</keyword>
<comment type="similarity">
    <text evidence="1">Belongs to the HipA Ser/Thr kinase family.</text>
</comment>
<dbReference type="PANTHER" id="PTHR37419">
    <property type="entry name" value="SERINE/THREONINE-PROTEIN KINASE TOXIN HIPA"/>
    <property type="match status" value="1"/>
</dbReference>
<evidence type="ECO:0000256" key="2">
    <source>
        <dbReference type="ARBA" id="ARBA00022679"/>
    </source>
</evidence>
<evidence type="ECO:0000313" key="7">
    <source>
        <dbReference type="Proteomes" id="UP000620139"/>
    </source>
</evidence>
<dbReference type="Pfam" id="PF13657">
    <property type="entry name" value="Couple_hipA"/>
    <property type="match status" value="1"/>
</dbReference>
<evidence type="ECO:0000256" key="3">
    <source>
        <dbReference type="ARBA" id="ARBA00022777"/>
    </source>
</evidence>
<feature type="domain" description="HipA N-terminal subdomain 1" evidence="5">
    <location>
        <begin position="11"/>
        <end position="111"/>
    </location>
</feature>
<evidence type="ECO:0000256" key="1">
    <source>
        <dbReference type="ARBA" id="ARBA00010164"/>
    </source>
</evidence>
<dbReference type="GO" id="GO:0004674">
    <property type="term" value="F:protein serine/threonine kinase activity"/>
    <property type="evidence" value="ECO:0007669"/>
    <property type="project" value="TreeGrafter"/>
</dbReference>
<evidence type="ECO:0000313" key="6">
    <source>
        <dbReference type="EMBL" id="MBH9554291.1"/>
    </source>
</evidence>
<evidence type="ECO:0000259" key="5">
    <source>
        <dbReference type="Pfam" id="PF13657"/>
    </source>
</evidence>
<comment type="caution">
    <text evidence="6">The sequence shown here is derived from an EMBL/GenBank/DDBJ whole genome shotgun (WGS) entry which is preliminary data.</text>
</comment>
<dbReference type="EMBL" id="JAEDAL010000011">
    <property type="protein sequence ID" value="MBH9554291.1"/>
    <property type="molecule type" value="Genomic_DNA"/>
</dbReference>
<dbReference type="InterPro" id="IPR052028">
    <property type="entry name" value="HipA_Ser/Thr_kinase"/>
</dbReference>
<keyword evidence="2" id="KW-0808">Transferase</keyword>
<evidence type="ECO:0000259" key="4">
    <source>
        <dbReference type="Pfam" id="PF07804"/>
    </source>
</evidence>